<evidence type="ECO:0000256" key="14">
    <source>
        <dbReference type="SAM" id="Phobius"/>
    </source>
</evidence>
<accession>A0A1R7T642</accession>
<evidence type="ECO:0000313" key="15">
    <source>
        <dbReference type="EMBL" id="AQQ72276.1"/>
    </source>
</evidence>
<feature type="transmembrane region" description="Helical" evidence="14">
    <location>
        <begin position="477"/>
        <end position="499"/>
    </location>
</feature>
<keyword evidence="8" id="KW-0915">Sodium</keyword>
<dbReference type="AlphaFoldDB" id="A0A1R7T642"/>
<evidence type="ECO:0000256" key="4">
    <source>
        <dbReference type="ARBA" id="ARBA00022475"/>
    </source>
</evidence>
<comment type="catalytic activity">
    <reaction evidence="12">
        <text>L-proline(in) + Na(+)(in) = L-proline(out) + Na(+)(out)</text>
        <dbReference type="Rhea" id="RHEA:28967"/>
        <dbReference type="ChEBI" id="CHEBI:29101"/>
        <dbReference type="ChEBI" id="CHEBI:60039"/>
    </reaction>
</comment>
<feature type="transmembrane region" description="Helical" evidence="14">
    <location>
        <begin position="132"/>
        <end position="155"/>
    </location>
</feature>
<dbReference type="GO" id="GO:0005886">
    <property type="term" value="C:plasma membrane"/>
    <property type="evidence" value="ECO:0007669"/>
    <property type="project" value="UniProtKB-SubCell"/>
</dbReference>
<protein>
    <submittedName>
        <fullName evidence="15">Na(+)/glucose symporter</fullName>
    </submittedName>
</protein>
<feature type="transmembrane region" description="Helical" evidence="14">
    <location>
        <begin position="167"/>
        <end position="189"/>
    </location>
</feature>
<evidence type="ECO:0000256" key="13">
    <source>
        <dbReference type="RuleBase" id="RU362091"/>
    </source>
</evidence>
<dbReference type="PANTHER" id="PTHR48086">
    <property type="entry name" value="SODIUM/PROLINE SYMPORTER-RELATED"/>
    <property type="match status" value="1"/>
</dbReference>
<evidence type="ECO:0000256" key="5">
    <source>
        <dbReference type="ARBA" id="ARBA00022692"/>
    </source>
</evidence>
<dbReference type="Gene3D" id="1.20.1730.10">
    <property type="entry name" value="Sodium/glucose cotransporter"/>
    <property type="match status" value="1"/>
</dbReference>
<organism evidence="15 16">
    <name type="scientific">Limihaloglobus sulfuriphilus</name>
    <dbReference type="NCBI Taxonomy" id="1851148"/>
    <lineage>
        <taxon>Bacteria</taxon>
        <taxon>Pseudomonadati</taxon>
        <taxon>Planctomycetota</taxon>
        <taxon>Phycisphaerae</taxon>
        <taxon>Sedimentisphaerales</taxon>
        <taxon>Sedimentisphaeraceae</taxon>
        <taxon>Limihaloglobus</taxon>
    </lineage>
</organism>
<name>A0A1R7T642_9BACT</name>
<feature type="transmembrane region" description="Helical" evidence="14">
    <location>
        <begin position="50"/>
        <end position="76"/>
    </location>
</feature>
<feature type="transmembrane region" description="Helical" evidence="14">
    <location>
        <begin position="381"/>
        <end position="402"/>
    </location>
</feature>
<comment type="subcellular location">
    <subcellularLocation>
        <location evidence="1">Cell membrane</location>
        <topology evidence="1">Multi-pass membrane protein</topology>
    </subcellularLocation>
</comment>
<reference evidence="16" key="1">
    <citation type="submission" date="2017-02" db="EMBL/GenBank/DDBJ databases">
        <title>Comparative genomics and description of representatives of a novel lineage of planctomycetes thriving in anoxic sediments.</title>
        <authorList>
            <person name="Spring S."/>
            <person name="Bunk B."/>
            <person name="Sproer C."/>
        </authorList>
    </citation>
    <scope>NUCLEOTIDE SEQUENCE [LARGE SCALE GENOMIC DNA]</scope>
    <source>
        <strain evidence="16">SM-Chi-D1</strain>
    </source>
</reference>
<evidence type="ECO:0000256" key="6">
    <source>
        <dbReference type="ARBA" id="ARBA00022847"/>
    </source>
</evidence>
<keyword evidence="4" id="KW-1003">Cell membrane</keyword>
<dbReference type="Pfam" id="PF00474">
    <property type="entry name" value="SSF"/>
    <property type="match status" value="1"/>
</dbReference>
<feature type="transmembrane region" description="Helical" evidence="14">
    <location>
        <begin position="245"/>
        <end position="264"/>
    </location>
</feature>
<dbReference type="OrthoDB" id="9814523at2"/>
<dbReference type="GO" id="GO:0006814">
    <property type="term" value="P:sodium ion transport"/>
    <property type="evidence" value="ECO:0007669"/>
    <property type="project" value="UniProtKB-KW"/>
</dbReference>
<feature type="transmembrane region" description="Helical" evidence="14">
    <location>
        <begin position="436"/>
        <end position="457"/>
    </location>
</feature>
<evidence type="ECO:0000256" key="10">
    <source>
        <dbReference type="ARBA" id="ARBA00023136"/>
    </source>
</evidence>
<keyword evidence="3" id="KW-0813">Transport</keyword>
<evidence type="ECO:0000256" key="8">
    <source>
        <dbReference type="ARBA" id="ARBA00023053"/>
    </source>
</evidence>
<dbReference type="EMBL" id="CP019646">
    <property type="protein sequence ID" value="AQQ72276.1"/>
    <property type="molecule type" value="Genomic_DNA"/>
</dbReference>
<dbReference type="InterPro" id="IPR050277">
    <property type="entry name" value="Sodium:Solute_Symporter"/>
</dbReference>
<gene>
    <name evidence="15" type="primary">sglT_26</name>
    <name evidence="15" type="ORF">SMSP2_02658</name>
</gene>
<feature type="transmembrane region" description="Helical" evidence="14">
    <location>
        <begin position="567"/>
        <end position="588"/>
    </location>
</feature>
<evidence type="ECO:0000256" key="2">
    <source>
        <dbReference type="ARBA" id="ARBA00006434"/>
    </source>
</evidence>
<evidence type="ECO:0000256" key="12">
    <source>
        <dbReference type="ARBA" id="ARBA00033708"/>
    </source>
</evidence>
<dbReference type="RefSeq" id="WP_146684486.1">
    <property type="nucleotide sequence ID" value="NZ_CP019646.1"/>
</dbReference>
<dbReference type="PANTHER" id="PTHR48086:SF3">
    <property type="entry name" value="SODIUM_PROLINE SYMPORTER"/>
    <property type="match status" value="1"/>
</dbReference>
<evidence type="ECO:0000256" key="11">
    <source>
        <dbReference type="ARBA" id="ARBA00023201"/>
    </source>
</evidence>
<keyword evidence="5 14" id="KW-0812">Transmembrane</keyword>
<dbReference type="KEGG" id="pbas:SMSP2_02658"/>
<comment type="similarity">
    <text evidence="2 13">Belongs to the sodium:solute symporter (SSF) (TC 2.A.21) family.</text>
</comment>
<keyword evidence="11" id="KW-0739">Sodium transport</keyword>
<feature type="transmembrane region" description="Helical" evidence="14">
    <location>
        <begin position="540"/>
        <end position="561"/>
    </location>
</feature>
<feature type="transmembrane region" description="Helical" evidence="14">
    <location>
        <begin position="196"/>
        <end position="215"/>
    </location>
</feature>
<dbReference type="GO" id="GO:0015293">
    <property type="term" value="F:symporter activity"/>
    <property type="evidence" value="ECO:0007669"/>
    <property type="project" value="UniProtKB-KW"/>
</dbReference>
<dbReference type="InterPro" id="IPR038377">
    <property type="entry name" value="Na/Glc_symporter_sf"/>
</dbReference>
<evidence type="ECO:0000256" key="7">
    <source>
        <dbReference type="ARBA" id="ARBA00022989"/>
    </source>
</evidence>
<evidence type="ECO:0000256" key="1">
    <source>
        <dbReference type="ARBA" id="ARBA00004651"/>
    </source>
</evidence>
<keyword evidence="7 14" id="KW-1133">Transmembrane helix</keyword>
<evidence type="ECO:0000256" key="3">
    <source>
        <dbReference type="ARBA" id="ARBA00022448"/>
    </source>
</evidence>
<keyword evidence="10 14" id="KW-0472">Membrane</keyword>
<evidence type="ECO:0000313" key="16">
    <source>
        <dbReference type="Proteomes" id="UP000188181"/>
    </source>
</evidence>
<dbReference type="PROSITE" id="PS50283">
    <property type="entry name" value="NA_SOLUT_SYMP_3"/>
    <property type="match status" value="1"/>
</dbReference>
<feature type="transmembrane region" description="Helical" evidence="14">
    <location>
        <begin position="408"/>
        <end position="429"/>
    </location>
</feature>
<sequence length="601" mass="66780">MITENMIDIVIVAFYLLASFIFGICANKILKTSTSDEEGYFLAGRKMPAWLNGISFAVTAINADVAPVYVGVAVVVGLPVCWFYLSKFTLAYFLAGMLFFERWRNLGVCTGPEFFKVRFGGKAGTFVRMYSSAFSVCFGMIPWIGAGLLGIHMIFSPFLGFESKSLTLLTILPILILYVWISGFAGVLIADFVQTIVILISSLVLLAIVLIKFGGPSGLTQNIIDLFGERSGDILSVIPSKDSNVLNPLIVLAWLIIPTLGIGGNVGFEGQRVISAKSSKEAVKVGVWTTISLVILLLVITLPSLGALVHNPEFYNAEPSEREQVYGVMLREFLPVGLRGLALAALAAAVMSTISSHLSYGAQTIVNDIIHPIFKGLDRRMGVWIGRLVMLVMMVGSIAVVYYSKSLLGIAITVLGVLASVNLVGWAQWWWWRTNIYTWLSANICGPIIYFALGYVLSNFPWWQERMAQSETMQQQLALFKALIAIVLNAFVWVTVTLMTQPHRMEVLKDFYKRAKPFGYWKPVSDELLREGYTWRQPRGLIAGGLFVAVVGVVWTSFLIMGLSKLYVGQYLIAAVMFIVMAALAYWFKRLFSWHMRRLEM</sequence>
<evidence type="ECO:0000256" key="9">
    <source>
        <dbReference type="ARBA" id="ARBA00023065"/>
    </source>
</evidence>
<keyword evidence="16" id="KW-1185">Reference proteome</keyword>
<keyword evidence="6" id="KW-0769">Symport</keyword>
<keyword evidence="9" id="KW-0406">Ion transport</keyword>
<feature type="transmembrane region" description="Helical" evidence="14">
    <location>
        <begin position="6"/>
        <end position="30"/>
    </location>
</feature>
<dbReference type="Proteomes" id="UP000188181">
    <property type="component" value="Chromosome"/>
</dbReference>
<dbReference type="InterPro" id="IPR001734">
    <property type="entry name" value="Na/solute_symporter"/>
</dbReference>
<feature type="transmembrane region" description="Helical" evidence="14">
    <location>
        <begin position="336"/>
        <end position="360"/>
    </location>
</feature>
<feature type="transmembrane region" description="Helical" evidence="14">
    <location>
        <begin position="82"/>
        <end position="100"/>
    </location>
</feature>
<feature type="transmembrane region" description="Helical" evidence="14">
    <location>
        <begin position="285"/>
        <end position="309"/>
    </location>
</feature>
<proteinExistence type="inferred from homology"/>
<dbReference type="STRING" id="1851148.SMSP2_02658"/>